<dbReference type="AlphaFoldDB" id="A0A975EZL6"/>
<dbReference type="Pfam" id="PF25023">
    <property type="entry name" value="TEN_YD-shell"/>
    <property type="match status" value="1"/>
</dbReference>
<evidence type="ECO:0000259" key="2">
    <source>
        <dbReference type="Pfam" id="PF25023"/>
    </source>
</evidence>
<dbReference type="EMBL" id="CP054257">
    <property type="protein sequence ID" value="QTQ11702.1"/>
    <property type="molecule type" value="Genomic_DNA"/>
</dbReference>
<evidence type="ECO:0000313" key="3">
    <source>
        <dbReference type="EMBL" id="QTQ11702.1"/>
    </source>
</evidence>
<gene>
    <name evidence="3" type="ORF">HRI96_05515</name>
</gene>
<evidence type="ECO:0000256" key="1">
    <source>
        <dbReference type="ARBA" id="ARBA00022737"/>
    </source>
</evidence>
<dbReference type="NCBIfam" id="TIGR03696">
    <property type="entry name" value="Rhs_assc_core"/>
    <property type="match status" value="1"/>
</dbReference>
<dbReference type="PANTHER" id="PTHR32305:SF15">
    <property type="entry name" value="PROTEIN RHSA-RELATED"/>
    <property type="match status" value="1"/>
</dbReference>
<name>A0A975EZL6_9SPIR</name>
<dbReference type="InterPro" id="IPR056823">
    <property type="entry name" value="TEN-like_YD-shell"/>
</dbReference>
<dbReference type="PANTHER" id="PTHR32305">
    <property type="match status" value="1"/>
</dbReference>
<sequence length="386" mass="42687">MYSIRVRFFYRSCKVVYDTRYAYSADGNRAAKWTLSNSSETLYFNTMWTWHTDTGLPEGQYSKHIYLGETRIVTKQTSKLDISYGQSDEYHHRYYYHPDHLGSAQLVTDYEGNEYQRIEYTPYGETWVEKTQNQGLEYLPYRFTGKEMDEETGLYYYGARYLDPKYSRWISTDPALGEYIPKAPIDEEAKKNNRNLPGMGGVFNIVNLQLYHYAANNPVRYTDPTGKWILTITINATAGAGAEGSAGVGIAFGFSFKKGFSMGLVETHSIGAQQGASANVSVAVGFDPVSKSVESGKTEALTIGGSGDMPVGAGLGGDVSVDLESGNVSYSANLSFGVGTPGEAHELYTTTNAITVEDLADKIYRNITPQGIIAESGKKNLDSEEK</sequence>
<keyword evidence="1" id="KW-0677">Repeat</keyword>
<protein>
    <recommendedName>
        <fullName evidence="2">Teneurin-like YD-shell domain-containing protein</fullName>
    </recommendedName>
</protein>
<dbReference type="InterPro" id="IPR050708">
    <property type="entry name" value="T6SS_VgrG/RHS"/>
</dbReference>
<feature type="domain" description="Teneurin-like YD-shell" evidence="2">
    <location>
        <begin position="91"/>
        <end position="219"/>
    </location>
</feature>
<reference evidence="3" key="2">
    <citation type="journal article" date="2021" name="Microbiol. Resour. Announc.">
        <title>Complete Genome Sequences of Three Human Oral Treponema parvum Isolates.</title>
        <authorList>
            <person name="Zeng H."/>
            <person name="Watt R.M."/>
        </authorList>
    </citation>
    <scope>NUCLEOTIDE SEQUENCE</scope>
    <source>
        <strain evidence="3">ATCC 700773</strain>
    </source>
</reference>
<dbReference type="Gene3D" id="2.180.10.10">
    <property type="entry name" value="RHS repeat-associated core"/>
    <property type="match status" value="1"/>
</dbReference>
<reference evidence="3" key="1">
    <citation type="submission" date="2020-05" db="EMBL/GenBank/DDBJ databases">
        <authorList>
            <person name="Zeng H."/>
            <person name="Chan Y.K."/>
            <person name="Watt R.M."/>
        </authorList>
    </citation>
    <scope>NUCLEOTIDE SEQUENCE</scope>
    <source>
        <strain evidence="3">ATCC 700773</strain>
    </source>
</reference>
<dbReference type="InterPro" id="IPR022385">
    <property type="entry name" value="Rhs_assc_core"/>
</dbReference>
<evidence type="ECO:0000313" key="4">
    <source>
        <dbReference type="Proteomes" id="UP000671995"/>
    </source>
</evidence>
<dbReference type="Proteomes" id="UP000671995">
    <property type="component" value="Chromosome"/>
</dbReference>
<organism evidence="3 4">
    <name type="scientific">Treponema parvum</name>
    <dbReference type="NCBI Taxonomy" id="138851"/>
    <lineage>
        <taxon>Bacteria</taxon>
        <taxon>Pseudomonadati</taxon>
        <taxon>Spirochaetota</taxon>
        <taxon>Spirochaetia</taxon>
        <taxon>Spirochaetales</taxon>
        <taxon>Treponemataceae</taxon>
        <taxon>Treponema</taxon>
    </lineage>
</organism>
<accession>A0A975EZL6</accession>
<proteinExistence type="predicted"/>